<proteinExistence type="predicted"/>
<accession>A0A381PXV9</accession>
<gene>
    <name evidence="2" type="ORF">METZ01_LOCUS23663</name>
</gene>
<feature type="region of interest" description="Disordered" evidence="1">
    <location>
        <begin position="39"/>
        <end position="58"/>
    </location>
</feature>
<protein>
    <submittedName>
        <fullName evidence="2">Uncharacterized protein</fullName>
    </submittedName>
</protein>
<organism evidence="2">
    <name type="scientific">marine metagenome</name>
    <dbReference type="NCBI Taxonomy" id="408172"/>
    <lineage>
        <taxon>unclassified sequences</taxon>
        <taxon>metagenomes</taxon>
        <taxon>ecological metagenomes</taxon>
    </lineage>
</organism>
<reference evidence="2" key="1">
    <citation type="submission" date="2018-05" db="EMBL/GenBank/DDBJ databases">
        <authorList>
            <person name="Lanie J.A."/>
            <person name="Ng W.-L."/>
            <person name="Kazmierczak K.M."/>
            <person name="Andrzejewski T.M."/>
            <person name="Davidsen T.M."/>
            <person name="Wayne K.J."/>
            <person name="Tettelin H."/>
            <person name="Glass J.I."/>
            <person name="Rusch D."/>
            <person name="Podicherti R."/>
            <person name="Tsui H.-C.T."/>
            <person name="Winkler M.E."/>
        </authorList>
    </citation>
    <scope>NUCLEOTIDE SEQUENCE</scope>
</reference>
<name>A0A381PXV9_9ZZZZ</name>
<dbReference type="EMBL" id="UINC01001102">
    <property type="protein sequence ID" value="SUZ70809.1"/>
    <property type="molecule type" value="Genomic_DNA"/>
</dbReference>
<evidence type="ECO:0000256" key="1">
    <source>
        <dbReference type="SAM" id="MobiDB-lite"/>
    </source>
</evidence>
<sequence>MLAAALGLAGISLEISWLRTTALIVLMGGFALRALAARTSGSDGNEPAIDEQEAKIDE</sequence>
<dbReference type="AlphaFoldDB" id="A0A381PXV9"/>
<evidence type="ECO:0000313" key="2">
    <source>
        <dbReference type="EMBL" id="SUZ70809.1"/>
    </source>
</evidence>